<dbReference type="RefSeq" id="WP_263594712.1">
    <property type="nucleotide sequence ID" value="NZ_CP107020.1"/>
</dbReference>
<dbReference type="Proteomes" id="UP001164305">
    <property type="component" value="Chromosome"/>
</dbReference>
<dbReference type="InterPro" id="IPR010179">
    <property type="entry name" value="CRISPR-assoc_prot_Cse3"/>
</dbReference>
<dbReference type="NCBIfam" id="TIGR01907">
    <property type="entry name" value="casE_Cse3"/>
    <property type="match status" value="1"/>
</dbReference>
<reference evidence="1" key="1">
    <citation type="submission" date="2022-10" db="EMBL/GenBank/DDBJ databases">
        <title>Whole-Genome Sequencing of Brachybacterium huguangmaarense BRM-3, Isolated from Betula schmidtii.</title>
        <authorList>
            <person name="Haam D."/>
        </authorList>
    </citation>
    <scope>NUCLEOTIDE SEQUENCE</scope>
    <source>
        <strain evidence="1">BRM-3</strain>
    </source>
</reference>
<evidence type="ECO:0000313" key="2">
    <source>
        <dbReference type="Proteomes" id="UP001164305"/>
    </source>
</evidence>
<organism evidence="1 2">
    <name type="scientific">Brachybacterium huguangmaarense</name>
    <dbReference type="NCBI Taxonomy" id="1652028"/>
    <lineage>
        <taxon>Bacteria</taxon>
        <taxon>Bacillati</taxon>
        <taxon>Actinomycetota</taxon>
        <taxon>Actinomycetes</taxon>
        <taxon>Micrococcales</taxon>
        <taxon>Dermabacteraceae</taxon>
        <taxon>Brachybacterium</taxon>
    </lineage>
</organism>
<dbReference type="SMART" id="SM01101">
    <property type="entry name" value="CRISPR_assoc"/>
    <property type="match status" value="1"/>
</dbReference>
<dbReference type="CDD" id="cd09727">
    <property type="entry name" value="Cas6_I-E"/>
    <property type="match status" value="1"/>
</dbReference>
<gene>
    <name evidence="1" type="primary">cas6e</name>
    <name evidence="1" type="ORF">BRM3_03480</name>
</gene>
<keyword evidence="2" id="KW-1185">Reference proteome</keyword>
<dbReference type="SUPFAM" id="SSF117987">
    <property type="entry name" value="CRISPR-associated protein"/>
    <property type="match status" value="2"/>
</dbReference>
<name>A0ABY6G4C7_9MICO</name>
<dbReference type="Pfam" id="PF08798">
    <property type="entry name" value="CRISPR_assoc"/>
    <property type="match status" value="1"/>
</dbReference>
<dbReference type="Gene3D" id="3.30.70.1200">
    <property type="entry name" value="Crispr-associated protein, domain 1"/>
    <property type="match status" value="1"/>
</dbReference>
<sequence length="232" mass="25712">MTTFTRILLNPQKRGGRRLLSNPQAMHAAVRASFPPDLDESTSRILWRVDHDGHEHTLYIVGPEEPDRSVIVDQAGWAARPGETADYDPLLDGLRLGHERRFRLTANPVRSLAAQGQKRGKIVPHVTPAQQVQWLVGKASAHGFEVRMTPATDTGAPDTALPDVIVDRRENLSFTRRDKTSPRTGTVTLRTARFDGSLRITDVEAFRRTLTHGIGRGRAYGCGLLTIARLEG</sequence>
<dbReference type="Gene3D" id="3.30.70.1210">
    <property type="entry name" value="Crispr-associated protein, domain 2"/>
    <property type="match status" value="1"/>
</dbReference>
<protein>
    <submittedName>
        <fullName evidence="1">Type I-E CRISPR-associated protein Cas6/Cse3/CasE</fullName>
    </submittedName>
</protein>
<evidence type="ECO:0000313" key="1">
    <source>
        <dbReference type="EMBL" id="UYG17503.1"/>
    </source>
</evidence>
<accession>A0ABY6G4C7</accession>
<proteinExistence type="predicted"/>
<dbReference type="EMBL" id="CP107020">
    <property type="protein sequence ID" value="UYG17503.1"/>
    <property type="molecule type" value="Genomic_DNA"/>
</dbReference>